<accession>A0A939JKH0</accession>
<keyword evidence="6" id="KW-1185">Reference proteome</keyword>
<protein>
    <submittedName>
        <fullName evidence="5">GPP34 family phosphoprotein</fullName>
    </submittedName>
</protein>
<name>A0A939JKH0_9ACTN</name>
<dbReference type="RefSeq" id="WP_206966955.1">
    <property type="nucleotide sequence ID" value="NZ_BAAAJJ010000004.1"/>
</dbReference>
<sequence length="225" mass="24608">MTHDSLALAARLYLLAWDADRRRLTGTLYLDYLVRAGALTELVQRGLLVDADGAAKPVDDARAGDAALDGLLELIGESRPRTWKTWVSHRRKFTLETVRTQLVDSGILRRRTGRRFGLFPSISYELEHPELVREIREAARSVMLGAEPAEEISDRDAALVALAAAGELRTFASGKERRQYRARIEELTERSGATAPELKKVIKDVRAAMTVAITAASAGGAAAVG</sequence>
<keyword evidence="3" id="KW-0446">Lipid-binding</keyword>
<dbReference type="Pfam" id="PF05719">
    <property type="entry name" value="GPP34"/>
    <property type="match status" value="1"/>
</dbReference>
<dbReference type="Proteomes" id="UP000664167">
    <property type="component" value="Unassembled WGS sequence"/>
</dbReference>
<dbReference type="EMBL" id="JAFLRJ010000328">
    <property type="protein sequence ID" value="MBO0515807.1"/>
    <property type="molecule type" value="Genomic_DNA"/>
</dbReference>
<keyword evidence="2" id="KW-0333">Golgi apparatus</keyword>
<dbReference type="AlphaFoldDB" id="A0A939JKH0"/>
<organism evidence="5 6">
    <name type="scientific">Streptomyces beijiangensis</name>
    <dbReference type="NCBI Taxonomy" id="163361"/>
    <lineage>
        <taxon>Bacteria</taxon>
        <taxon>Bacillati</taxon>
        <taxon>Actinomycetota</taxon>
        <taxon>Actinomycetes</taxon>
        <taxon>Kitasatosporales</taxon>
        <taxon>Streptomycetaceae</taxon>
        <taxon>Streptomyces</taxon>
    </lineage>
</organism>
<dbReference type="InterPro" id="IPR038261">
    <property type="entry name" value="GPP34-like_sf"/>
</dbReference>
<comment type="caution">
    <text evidence="5">The sequence shown here is derived from an EMBL/GenBank/DDBJ whole genome shotgun (WGS) entry which is preliminary data.</text>
</comment>
<dbReference type="GO" id="GO:0005737">
    <property type="term" value="C:cytoplasm"/>
    <property type="evidence" value="ECO:0007669"/>
    <property type="project" value="UniProtKB-ARBA"/>
</dbReference>
<evidence type="ECO:0000256" key="3">
    <source>
        <dbReference type="ARBA" id="ARBA00023121"/>
    </source>
</evidence>
<comment type="subcellular location">
    <subcellularLocation>
        <location evidence="1">Golgi apparatus membrane</location>
        <topology evidence="1">Peripheral membrane protein</topology>
        <orientation evidence="1">Cytoplasmic side</orientation>
    </subcellularLocation>
</comment>
<proteinExistence type="predicted"/>
<keyword evidence="4" id="KW-0472">Membrane</keyword>
<evidence type="ECO:0000313" key="5">
    <source>
        <dbReference type="EMBL" id="MBO0515807.1"/>
    </source>
</evidence>
<evidence type="ECO:0000256" key="2">
    <source>
        <dbReference type="ARBA" id="ARBA00023034"/>
    </source>
</evidence>
<dbReference type="Gene3D" id="1.10.3630.10">
    <property type="entry name" value="yeast vps74-n-term truncation variant domain like"/>
    <property type="match status" value="1"/>
</dbReference>
<evidence type="ECO:0000256" key="1">
    <source>
        <dbReference type="ARBA" id="ARBA00004255"/>
    </source>
</evidence>
<dbReference type="GO" id="GO:0070273">
    <property type="term" value="F:phosphatidylinositol-4-phosphate binding"/>
    <property type="evidence" value="ECO:0007669"/>
    <property type="project" value="InterPro"/>
</dbReference>
<dbReference type="InterPro" id="IPR008628">
    <property type="entry name" value="GPP34-like"/>
</dbReference>
<evidence type="ECO:0000256" key="4">
    <source>
        <dbReference type="ARBA" id="ARBA00023136"/>
    </source>
</evidence>
<evidence type="ECO:0000313" key="6">
    <source>
        <dbReference type="Proteomes" id="UP000664167"/>
    </source>
</evidence>
<gene>
    <name evidence="5" type="ORF">J0695_29070</name>
</gene>
<reference evidence="5" key="1">
    <citation type="submission" date="2021-03" db="EMBL/GenBank/DDBJ databases">
        <title>Streptomyces poriferae sp. nov., a novel marine sponge-derived Actinobacteria species with anti-MRSA activity.</title>
        <authorList>
            <person name="Sandoval-Powers M."/>
            <person name="Kralova S."/>
            <person name="Nguyen G.-S."/>
            <person name="Fawwal D."/>
            <person name="Degnes K."/>
            <person name="Klinkenberg G."/>
            <person name="Sletta H."/>
            <person name="Wentzel A."/>
            <person name="Liles M.R."/>
        </authorList>
    </citation>
    <scope>NUCLEOTIDE SEQUENCE</scope>
    <source>
        <strain evidence="5">DSM 41794</strain>
    </source>
</reference>
<dbReference type="GO" id="GO:0012505">
    <property type="term" value="C:endomembrane system"/>
    <property type="evidence" value="ECO:0007669"/>
    <property type="project" value="UniProtKB-ARBA"/>
</dbReference>